<dbReference type="InterPro" id="IPR003615">
    <property type="entry name" value="HNH_nuc"/>
</dbReference>
<accession>A0A420ERQ0</accession>
<dbReference type="Gene3D" id="1.10.30.50">
    <property type="match status" value="1"/>
</dbReference>
<dbReference type="GO" id="GO:0003676">
    <property type="term" value="F:nucleic acid binding"/>
    <property type="evidence" value="ECO:0007669"/>
    <property type="project" value="InterPro"/>
</dbReference>
<dbReference type="GO" id="GO:0008270">
    <property type="term" value="F:zinc ion binding"/>
    <property type="evidence" value="ECO:0007669"/>
    <property type="project" value="InterPro"/>
</dbReference>
<dbReference type="CDD" id="cd00085">
    <property type="entry name" value="HNHc"/>
    <property type="match status" value="1"/>
</dbReference>
<dbReference type="InterPro" id="IPR002711">
    <property type="entry name" value="HNH"/>
</dbReference>
<keyword evidence="3" id="KW-0255">Endonuclease</keyword>
<evidence type="ECO:0000259" key="2">
    <source>
        <dbReference type="Pfam" id="PF01844"/>
    </source>
</evidence>
<dbReference type="EMBL" id="RAPF01000001">
    <property type="protein sequence ID" value="RKF23365.1"/>
    <property type="molecule type" value="Genomic_DNA"/>
</dbReference>
<feature type="domain" description="HNH" evidence="2">
    <location>
        <begin position="40"/>
        <end position="85"/>
    </location>
</feature>
<comment type="caution">
    <text evidence="3">The sequence shown here is derived from an EMBL/GenBank/DDBJ whole genome shotgun (WGS) entry which is preliminary data.</text>
</comment>
<feature type="region of interest" description="Disordered" evidence="1">
    <location>
        <begin position="1"/>
        <end position="25"/>
    </location>
</feature>
<gene>
    <name evidence="3" type="ORF">D6851_02525</name>
</gene>
<protein>
    <submittedName>
        <fullName evidence="3">HNH endonuclease</fullName>
    </submittedName>
</protein>
<reference evidence="3 4" key="1">
    <citation type="submission" date="2018-09" db="EMBL/GenBank/DDBJ databases">
        <title>Altererythrobacter spongiae sp. nov., isolated from a marine sponge.</title>
        <authorList>
            <person name="Zhuang L."/>
            <person name="Luo L."/>
        </authorList>
    </citation>
    <scope>NUCLEOTIDE SEQUENCE [LARGE SCALE GENOMIC DNA]</scope>
    <source>
        <strain evidence="3 4">HN-Y73</strain>
    </source>
</reference>
<evidence type="ECO:0000256" key="1">
    <source>
        <dbReference type="SAM" id="MobiDB-lite"/>
    </source>
</evidence>
<dbReference type="Proteomes" id="UP000284395">
    <property type="component" value="Unassembled WGS sequence"/>
</dbReference>
<name>A0A420ERQ0_9SPHN</name>
<dbReference type="Pfam" id="PF01844">
    <property type="entry name" value="HNH"/>
    <property type="match status" value="1"/>
</dbReference>
<dbReference type="AlphaFoldDB" id="A0A420ERQ0"/>
<sequence length="97" mass="10977">MRRSKPKPWATSARASRQARGYGRAHEQMRERVLVEEPLCRECQAHGRVSATEIADHIIPLSEGGCGERSNYQGLCRDCSNAKTAKEAQRARKRRRG</sequence>
<proteinExistence type="predicted"/>
<keyword evidence="3" id="KW-0378">Hydrolase</keyword>
<keyword evidence="4" id="KW-1185">Reference proteome</keyword>
<dbReference type="GO" id="GO:0004519">
    <property type="term" value="F:endonuclease activity"/>
    <property type="evidence" value="ECO:0007669"/>
    <property type="project" value="UniProtKB-KW"/>
</dbReference>
<evidence type="ECO:0000313" key="4">
    <source>
        <dbReference type="Proteomes" id="UP000284395"/>
    </source>
</evidence>
<evidence type="ECO:0000313" key="3">
    <source>
        <dbReference type="EMBL" id="RKF23365.1"/>
    </source>
</evidence>
<organism evidence="3 4">
    <name type="scientific">Altericroceibacterium spongiae</name>
    <dbReference type="NCBI Taxonomy" id="2320269"/>
    <lineage>
        <taxon>Bacteria</taxon>
        <taxon>Pseudomonadati</taxon>
        <taxon>Pseudomonadota</taxon>
        <taxon>Alphaproteobacteria</taxon>
        <taxon>Sphingomonadales</taxon>
        <taxon>Erythrobacteraceae</taxon>
        <taxon>Altericroceibacterium</taxon>
    </lineage>
</organism>
<keyword evidence="3" id="KW-0540">Nuclease</keyword>
<dbReference type="OrthoDB" id="7807589at2"/>